<evidence type="ECO:0008006" key="3">
    <source>
        <dbReference type="Google" id="ProtNLM"/>
    </source>
</evidence>
<keyword evidence="2" id="KW-1185">Reference proteome</keyword>
<name>A0A0H2RIL2_9AGAM</name>
<organism evidence="1 2">
    <name type="scientific">Schizopora paradoxa</name>
    <dbReference type="NCBI Taxonomy" id="27342"/>
    <lineage>
        <taxon>Eukaryota</taxon>
        <taxon>Fungi</taxon>
        <taxon>Dikarya</taxon>
        <taxon>Basidiomycota</taxon>
        <taxon>Agaricomycotina</taxon>
        <taxon>Agaricomycetes</taxon>
        <taxon>Hymenochaetales</taxon>
        <taxon>Schizoporaceae</taxon>
        <taxon>Schizopora</taxon>
    </lineage>
</organism>
<dbReference type="OrthoDB" id="3188871at2759"/>
<dbReference type="Proteomes" id="UP000053477">
    <property type="component" value="Unassembled WGS sequence"/>
</dbReference>
<dbReference type="InParanoid" id="A0A0H2RIL2"/>
<dbReference type="AlphaFoldDB" id="A0A0H2RIL2"/>
<reference evidence="1 2" key="1">
    <citation type="submission" date="2015-04" db="EMBL/GenBank/DDBJ databases">
        <title>Complete genome sequence of Schizopora paradoxa KUC8140, a cosmopolitan wood degrader in East Asia.</title>
        <authorList>
            <consortium name="DOE Joint Genome Institute"/>
            <person name="Min B."/>
            <person name="Park H."/>
            <person name="Jang Y."/>
            <person name="Kim J.-J."/>
            <person name="Kim K.H."/>
            <person name="Pangilinan J."/>
            <person name="Lipzen A."/>
            <person name="Riley R."/>
            <person name="Grigoriev I.V."/>
            <person name="Spatafora J.W."/>
            <person name="Choi I.-G."/>
        </authorList>
    </citation>
    <scope>NUCLEOTIDE SEQUENCE [LARGE SCALE GENOMIC DNA]</scope>
    <source>
        <strain evidence="1 2">KUC8140</strain>
    </source>
</reference>
<evidence type="ECO:0000313" key="2">
    <source>
        <dbReference type="Proteomes" id="UP000053477"/>
    </source>
</evidence>
<protein>
    <recommendedName>
        <fullName evidence="3">NTF2 domain-containing protein</fullName>
    </recommendedName>
</protein>
<accession>A0A0H2RIL2</accession>
<proteinExistence type="predicted"/>
<evidence type="ECO:0000313" key="1">
    <source>
        <dbReference type="EMBL" id="KLO11634.1"/>
    </source>
</evidence>
<sequence length="164" mass="17873">MSKNPGGPIILPLTTYVERSLTSILKASSDDAFSTAFDDFYSKELKEITFNGKKLSREHYKQQIKAASNARNTVTFGGIVSVPLNTKENEPESGFVGVFITASFPFTVVDGAPVDRTLNSSLNITVKEDDSLKLPIGAERRRVFSVDQVSVDKTGSISFPPPPK</sequence>
<gene>
    <name evidence="1" type="ORF">SCHPADRAFT_941860</name>
</gene>
<dbReference type="EMBL" id="KQ085995">
    <property type="protein sequence ID" value="KLO11634.1"/>
    <property type="molecule type" value="Genomic_DNA"/>
</dbReference>